<protein>
    <submittedName>
        <fullName evidence="2">Linoleate 13S-lipoxygenase 2-1</fullName>
    </submittedName>
</protein>
<evidence type="ECO:0000313" key="1">
    <source>
        <dbReference type="EMBL" id="KAA0041378.1"/>
    </source>
</evidence>
<gene>
    <name evidence="2" type="ORF">E5676_scaffold182G001450</name>
    <name evidence="1" type="ORF">E6C27_scaffold206G00230</name>
</gene>
<dbReference type="AlphaFoldDB" id="A0A5D3BCK5"/>
<sequence>MLKSHHVSSNSSLEAAVFVNPKLFLLSNAKTTLLPVRWEGGRQNAKSHRLRLAGRPATVIKASSVASSTEKAVAVKAFVTVKRVLGTGLYLERGLDEIADLFGKSIILELVSAEVDPG</sequence>
<organism evidence="2 4">
    <name type="scientific">Cucumis melo var. makuwa</name>
    <name type="common">Oriental melon</name>
    <dbReference type="NCBI Taxonomy" id="1194695"/>
    <lineage>
        <taxon>Eukaryota</taxon>
        <taxon>Viridiplantae</taxon>
        <taxon>Streptophyta</taxon>
        <taxon>Embryophyta</taxon>
        <taxon>Tracheophyta</taxon>
        <taxon>Spermatophyta</taxon>
        <taxon>Magnoliopsida</taxon>
        <taxon>eudicotyledons</taxon>
        <taxon>Gunneridae</taxon>
        <taxon>Pentapetalae</taxon>
        <taxon>rosids</taxon>
        <taxon>fabids</taxon>
        <taxon>Cucurbitales</taxon>
        <taxon>Cucurbitaceae</taxon>
        <taxon>Benincaseae</taxon>
        <taxon>Cucumis</taxon>
    </lineage>
</organism>
<accession>A0A5D3BCK5</accession>
<dbReference type="Proteomes" id="UP000321393">
    <property type="component" value="Unassembled WGS sequence"/>
</dbReference>
<dbReference type="EMBL" id="SSTD01019767">
    <property type="protein sequence ID" value="TYJ96175.1"/>
    <property type="molecule type" value="Genomic_DNA"/>
</dbReference>
<dbReference type="STRING" id="1194695.A0A5D3BCK5"/>
<reference evidence="3 4" key="1">
    <citation type="submission" date="2019-08" db="EMBL/GenBank/DDBJ databases">
        <title>Draft genome sequences of two oriental melons (Cucumis melo L. var makuwa).</title>
        <authorList>
            <person name="Kwon S.-Y."/>
        </authorList>
    </citation>
    <scope>NUCLEOTIDE SEQUENCE [LARGE SCALE GENOMIC DNA]</scope>
    <source>
        <strain evidence="4">cv. Chang Bougi</strain>
        <strain evidence="3">cv. SW 3</strain>
        <tissue evidence="2">Leaf</tissue>
    </source>
</reference>
<proteinExistence type="predicted"/>
<evidence type="ECO:0000313" key="2">
    <source>
        <dbReference type="EMBL" id="TYJ96175.1"/>
    </source>
</evidence>
<evidence type="ECO:0000313" key="3">
    <source>
        <dbReference type="Proteomes" id="UP000321393"/>
    </source>
</evidence>
<dbReference type="SUPFAM" id="SSF49723">
    <property type="entry name" value="Lipase/lipooxygenase domain (PLAT/LH2 domain)"/>
    <property type="match status" value="1"/>
</dbReference>
<name>A0A5D3BCK5_CUCMM</name>
<comment type="caution">
    <text evidence="2">The sequence shown here is derived from an EMBL/GenBank/DDBJ whole genome shotgun (WGS) entry which is preliminary data.</text>
</comment>
<evidence type="ECO:0000313" key="4">
    <source>
        <dbReference type="Proteomes" id="UP000321947"/>
    </source>
</evidence>
<dbReference type="OrthoDB" id="1743741at2759"/>
<dbReference type="Proteomes" id="UP000321947">
    <property type="component" value="Unassembled WGS sequence"/>
</dbReference>
<dbReference type="EMBL" id="SSTE01016659">
    <property type="protein sequence ID" value="KAA0041378.1"/>
    <property type="molecule type" value="Genomic_DNA"/>
</dbReference>
<dbReference type="InterPro" id="IPR036392">
    <property type="entry name" value="PLAT/LH2_dom_sf"/>
</dbReference>